<dbReference type="Proteomes" id="UP000887574">
    <property type="component" value="Unplaced"/>
</dbReference>
<dbReference type="InterPro" id="IPR029213">
    <property type="entry name" value="Fusogen_EFF/AFF"/>
</dbReference>
<evidence type="ECO:0000256" key="1">
    <source>
        <dbReference type="SAM" id="Phobius"/>
    </source>
</evidence>
<dbReference type="InterPro" id="IPR043076">
    <property type="entry name" value="Fusogen_EFF/AFF_dom3"/>
</dbReference>
<proteinExistence type="predicted"/>
<feature type="transmembrane region" description="Helical" evidence="1">
    <location>
        <begin position="12"/>
        <end position="32"/>
    </location>
</feature>
<sequence length="691" mass="76819">MEVHWHRRRQRSYCSSAIFLFSIILLVLLPYGTLSPLPSRTLEDKRPLWSSSRSPANPSSTVLPHCSKAILTVSHSSRLIRRSSTSSSPQLSLNIGVGQTVCFRLQEHSTPVNQSSITQNQKLDSIPSPIPSSNTISKAHSSSPSNNAISALEQYHPITERYRFAIPQVETNCICECNAQSSTCQADEYKYGVCSSSTDQSSLHHISGSEVCHRTFFANQPSHGCAANSQSSTSDQPQEYSGKQPRLCCQLRFTPYGNRVFTALRLEAPTTFAVLRYSVYGWNGDWVEVERRKVRVQLDGSVHNTFLQELYGLKLSVLGMGSRSGASELEPGMYLVENLAVGSYGELISQPVNKITENDFHKLGWFRLNERGQPFVQSGDIFMDKIHHARSENCAEQNFRSVLEASYYINKGDDNGSNDTSSAPFPLAQPLNRVHRWIHSARVFDASERQVVITAGEGINLDLTLTTTPPSQDQSQSQNSISPATISFIHNSSQLTDFTATILVDHFSNSLLNLTVYGAKGVLNGYIRQLEEWNGEDIDSFSVAIPTVNYKTTVNSTSSVLTRIKPYPINSIQVVCLRPDDADQTKELCRPVQSIQFELDIGVSVGREWRTGVGKCPECNAISVDGFMKYLNPANWTKGVHSVSDALMLASDIFGYIFVFLAVYIVLTKIVIPLVGCFLCPMSIFYRRSKK</sequence>
<dbReference type="Gene3D" id="2.60.98.60">
    <property type="entry name" value="Cell-cell fusogen EFF/AFF, domain 1"/>
    <property type="match status" value="3"/>
</dbReference>
<organism evidence="2 3">
    <name type="scientific">Ditylenchus dipsaci</name>
    <dbReference type="NCBI Taxonomy" id="166011"/>
    <lineage>
        <taxon>Eukaryota</taxon>
        <taxon>Metazoa</taxon>
        <taxon>Ecdysozoa</taxon>
        <taxon>Nematoda</taxon>
        <taxon>Chromadorea</taxon>
        <taxon>Rhabditida</taxon>
        <taxon>Tylenchina</taxon>
        <taxon>Tylenchomorpha</taxon>
        <taxon>Sphaerularioidea</taxon>
        <taxon>Anguinidae</taxon>
        <taxon>Anguininae</taxon>
        <taxon>Ditylenchus</taxon>
    </lineage>
</organism>
<keyword evidence="1" id="KW-1133">Transmembrane helix</keyword>
<dbReference type="GO" id="GO:0044291">
    <property type="term" value="C:cell-cell contact zone"/>
    <property type="evidence" value="ECO:0007669"/>
    <property type="project" value="TreeGrafter"/>
</dbReference>
<dbReference type="GO" id="GO:0000768">
    <property type="term" value="P:syncytium formation by plasma membrane fusion"/>
    <property type="evidence" value="ECO:0007669"/>
    <property type="project" value="TreeGrafter"/>
</dbReference>
<feature type="transmembrane region" description="Helical" evidence="1">
    <location>
        <begin position="653"/>
        <end position="686"/>
    </location>
</feature>
<dbReference type="PANTHER" id="PTHR37415">
    <property type="entry name" value="EFF-1A"/>
    <property type="match status" value="1"/>
</dbReference>
<dbReference type="WBParaSite" id="jg8823">
    <property type="protein sequence ID" value="jg8823"/>
    <property type="gene ID" value="jg8823"/>
</dbReference>
<evidence type="ECO:0000313" key="2">
    <source>
        <dbReference type="Proteomes" id="UP000887574"/>
    </source>
</evidence>
<accession>A0A915ETK0</accession>
<name>A0A915ETK0_9BILA</name>
<dbReference type="Gene3D" id="2.60.40.3980">
    <property type="entry name" value="Cell-cell fusogen EFF/AFF, domain 3"/>
    <property type="match status" value="1"/>
</dbReference>
<dbReference type="PANTHER" id="PTHR37415:SF2">
    <property type="entry name" value="EFF-1A-RELATED"/>
    <property type="match status" value="1"/>
</dbReference>
<keyword evidence="1" id="KW-0812">Transmembrane</keyword>
<evidence type="ECO:0000313" key="3">
    <source>
        <dbReference type="WBParaSite" id="jg8823"/>
    </source>
</evidence>
<keyword evidence="1" id="KW-0472">Membrane</keyword>
<reference evidence="3" key="1">
    <citation type="submission" date="2022-11" db="UniProtKB">
        <authorList>
            <consortium name="WormBaseParasite"/>
        </authorList>
    </citation>
    <scope>IDENTIFICATION</scope>
</reference>
<dbReference type="AlphaFoldDB" id="A0A915ETK0"/>
<dbReference type="Pfam" id="PF14884">
    <property type="entry name" value="EFF-AFF"/>
    <property type="match status" value="1"/>
</dbReference>
<keyword evidence="2" id="KW-1185">Reference proteome</keyword>
<protein>
    <submittedName>
        <fullName evidence="3">Uncharacterized protein</fullName>
    </submittedName>
</protein>